<name>A0ABS9EYT0_9BACT</name>
<dbReference type="Pfam" id="PF03372">
    <property type="entry name" value="Exo_endo_phos"/>
    <property type="match status" value="1"/>
</dbReference>
<sequence>MKRNGTMAITLGIMALLILAEPSWSLTIATFNMEYFSISGPRGYSRSERSLLAQKIEASGAEIVALQEIEGDETMRTFVSEDLPGWSYGGNDTQGKQDLYFIWKTDKIRSIKTPRPRMVDERINWKGSIHKLFQRPPLEGTFEEITTGTTFSAINVHLQSLGTRGNENRLEAVATNNGIRQAQILSLGVLSEGHDDPLFILGDFNTTEPTPAPFPTLKLEEGHSYDDLQCTIDHIGYVNISPESNWKLKELETSIPERSRAGRQHPDHDMVILSMPSFPDGSDL</sequence>
<reference evidence="3 4" key="1">
    <citation type="submission" date="2022-01" db="EMBL/GenBank/DDBJ databases">
        <title>Dethiosulfovibrio faecalis sp. nov., a novel proteolytic, non-sulfur-reducing bacterium isolated from a marine aquaculture solid waste bioreactor.</title>
        <authorList>
            <person name="Grabowski S."/>
            <person name="Apolinario E."/>
            <person name="Schneider N."/>
            <person name="Marshall C.W."/>
            <person name="Sowers K.R."/>
        </authorList>
    </citation>
    <scope>NUCLEOTIDE SEQUENCE [LARGE SCALE GENOMIC DNA]</scope>
    <source>
        <strain evidence="3 4">DSM 12590</strain>
    </source>
</reference>
<feature type="compositionally biased region" description="Basic and acidic residues" evidence="1">
    <location>
        <begin position="257"/>
        <end position="270"/>
    </location>
</feature>
<gene>
    <name evidence="3" type="ORF">L2W31_06905</name>
</gene>
<dbReference type="SUPFAM" id="SSF56219">
    <property type="entry name" value="DNase I-like"/>
    <property type="match status" value="1"/>
</dbReference>
<dbReference type="Gene3D" id="3.60.10.10">
    <property type="entry name" value="Endonuclease/exonuclease/phosphatase"/>
    <property type="match status" value="1"/>
</dbReference>
<keyword evidence="3" id="KW-0255">Endonuclease</keyword>
<dbReference type="RefSeq" id="WP_236114910.1">
    <property type="nucleotide sequence ID" value="NZ_JAKGUF010000008.1"/>
</dbReference>
<dbReference type="Proteomes" id="UP001200932">
    <property type="component" value="Unassembled WGS sequence"/>
</dbReference>
<evidence type="ECO:0000256" key="1">
    <source>
        <dbReference type="SAM" id="MobiDB-lite"/>
    </source>
</evidence>
<feature type="domain" description="Endonuclease/exonuclease/phosphatase" evidence="2">
    <location>
        <begin position="29"/>
        <end position="219"/>
    </location>
</feature>
<dbReference type="EMBL" id="JAKGUF010000008">
    <property type="protein sequence ID" value="MCF4145053.1"/>
    <property type="molecule type" value="Genomic_DNA"/>
</dbReference>
<keyword evidence="3" id="KW-0378">Hydrolase</keyword>
<evidence type="ECO:0000313" key="4">
    <source>
        <dbReference type="Proteomes" id="UP001200932"/>
    </source>
</evidence>
<protein>
    <submittedName>
        <fullName evidence="3">Endonuclease/exonuclease/phosphatase family protein</fullName>
    </submittedName>
</protein>
<keyword evidence="3" id="KW-0540">Nuclease</keyword>
<dbReference type="InterPro" id="IPR036691">
    <property type="entry name" value="Endo/exonu/phosph_ase_sf"/>
</dbReference>
<keyword evidence="4" id="KW-1185">Reference proteome</keyword>
<comment type="caution">
    <text evidence="3">The sequence shown here is derived from an EMBL/GenBank/DDBJ whole genome shotgun (WGS) entry which is preliminary data.</text>
</comment>
<evidence type="ECO:0000313" key="3">
    <source>
        <dbReference type="EMBL" id="MCF4145053.1"/>
    </source>
</evidence>
<dbReference type="InterPro" id="IPR005135">
    <property type="entry name" value="Endo/exonuclease/phosphatase"/>
</dbReference>
<proteinExistence type="predicted"/>
<feature type="region of interest" description="Disordered" evidence="1">
    <location>
        <begin position="257"/>
        <end position="284"/>
    </location>
</feature>
<organism evidence="3 4">
    <name type="scientific">Dethiosulfovibrio acidaminovorans</name>
    <dbReference type="NCBI Taxonomy" id="133535"/>
    <lineage>
        <taxon>Bacteria</taxon>
        <taxon>Thermotogati</taxon>
        <taxon>Synergistota</taxon>
        <taxon>Synergistia</taxon>
        <taxon>Synergistales</taxon>
        <taxon>Dethiosulfovibrionaceae</taxon>
        <taxon>Dethiosulfovibrio</taxon>
    </lineage>
</organism>
<accession>A0ABS9EYT0</accession>
<evidence type="ECO:0000259" key="2">
    <source>
        <dbReference type="Pfam" id="PF03372"/>
    </source>
</evidence>
<dbReference type="GO" id="GO:0004519">
    <property type="term" value="F:endonuclease activity"/>
    <property type="evidence" value="ECO:0007669"/>
    <property type="project" value="UniProtKB-KW"/>
</dbReference>